<evidence type="ECO:0000256" key="7">
    <source>
        <dbReference type="ARBA" id="ARBA00022630"/>
    </source>
</evidence>
<comment type="caution">
    <text evidence="19">The sequence shown here is derived from an EMBL/GenBank/DDBJ whole genome shotgun (WGS) entry which is preliminary data.</text>
</comment>
<evidence type="ECO:0000256" key="14">
    <source>
        <dbReference type="ARBA" id="ARBA00022991"/>
    </source>
</evidence>
<dbReference type="InterPro" id="IPR000700">
    <property type="entry name" value="PAS-assoc_C"/>
</dbReference>
<feature type="domain" description="PAS" evidence="17">
    <location>
        <begin position="207"/>
        <end position="279"/>
    </location>
</feature>
<protein>
    <recommendedName>
        <fullName evidence="3">Blue-light-activated histidine kinase</fullName>
        <ecNumber evidence="2">2.7.13.3</ecNumber>
    </recommendedName>
</protein>
<dbReference type="GO" id="GO:0005524">
    <property type="term" value="F:ATP binding"/>
    <property type="evidence" value="ECO:0007669"/>
    <property type="project" value="UniProtKB-KW"/>
</dbReference>
<reference evidence="19 20" key="1">
    <citation type="submission" date="2019-09" db="EMBL/GenBank/DDBJ databases">
        <title>Salinarimonas rosea gen. nov., sp. nov., a new member of the a-2 subgroup of the Proteobacteria.</title>
        <authorList>
            <person name="Liu J."/>
        </authorList>
    </citation>
    <scope>NUCLEOTIDE SEQUENCE [LARGE SCALE GENOMIC DNA]</scope>
    <source>
        <strain evidence="19 20">BN140002</strain>
    </source>
</reference>
<keyword evidence="15" id="KW-0843">Virulence</keyword>
<keyword evidence="12" id="KW-0418">Kinase</keyword>
<evidence type="ECO:0000256" key="11">
    <source>
        <dbReference type="ARBA" id="ARBA00022741"/>
    </source>
</evidence>
<evidence type="ECO:0000256" key="12">
    <source>
        <dbReference type="ARBA" id="ARBA00022777"/>
    </source>
</evidence>
<dbReference type="GO" id="GO:0006355">
    <property type="term" value="P:regulation of DNA-templated transcription"/>
    <property type="evidence" value="ECO:0007669"/>
    <property type="project" value="InterPro"/>
</dbReference>
<dbReference type="CDD" id="cd22231">
    <property type="entry name" value="RHH_NikR_HicB-like"/>
    <property type="match status" value="1"/>
</dbReference>
<dbReference type="Pfam" id="PF08447">
    <property type="entry name" value="PAS_3"/>
    <property type="match status" value="1"/>
</dbReference>
<dbReference type="InterPro" id="IPR000014">
    <property type="entry name" value="PAS"/>
</dbReference>
<keyword evidence="6" id="KW-0716">Sensory transduction</keyword>
<evidence type="ECO:0000256" key="2">
    <source>
        <dbReference type="ARBA" id="ARBA00012438"/>
    </source>
</evidence>
<dbReference type="AlphaFoldDB" id="A0A5B2V8R7"/>
<keyword evidence="8" id="KW-0288">FMN</keyword>
<evidence type="ECO:0000259" key="18">
    <source>
        <dbReference type="PROSITE" id="PS50113"/>
    </source>
</evidence>
<keyword evidence="5" id="KW-0597">Phosphoprotein</keyword>
<name>A0A5B2V8R7_9HYPH</name>
<dbReference type="Gene3D" id="3.30.450.20">
    <property type="entry name" value="PAS domain"/>
    <property type="match status" value="3"/>
</dbReference>
<comment type="catalytic activity">
    <reaction evidence="1">
        <text>ATP + protein L-histidine = ADP + protein N-phospho-L-histidine.</text>
        <dbReference type="EC" id="2.7.13.3"/>
    </reaction>
</comment>
<dbReference type="Pfam" id="PF13426">
    <property type="entry name" value="PAS_9"/>
    <property type="match status" value="1"/>
</dbReference>
<dbReference type="CDD" id="cd00130">
    <property type="entry name" value="PAS"/>
    <property type="match status" value="2"/>
</dbReference>
<organism evidence="19 20">
    <name type="scientific">Salinarimonas soli</name>
    <dbReference type="NCBI Taxonomy" id="1638099"/>
    <lineage>
        <taxon>Bacteria</taxon>
        <taxon>Pseudomonadati</taxon>
        <taxon>Pseudomonadota</taxon>
        <taxon>Alphaproteobacteria</taxon>
        <taxon>Hyphomicrobiales</taxon>
        <taxon>Salinarimonadaceae</taxon>
        <taxon>Salinarimonas</taxon>
    </lineage>
</organism>
<evidence type="ECO:0000313" key="19">
    <source>
        <dbReference type="EMBL" id="KAA2234850.1"/>
    </source>
</evidence>
<gene>
    <name evidence="19" type="ORF">F0L46_22395</name>
</gene>
<feature type="domain" description="PAC" evidence="18">
    <location>
        <begin position="282"/>
        <end position="332"/>
    </location>
</feature>
<dbReference type="Gene3D" id="3.30.565.10">
    <property type="entry name" value="Histidine kinase-like ATPase, C-terminal domain"/>
    <property type="match status" value="1"/>
</dbReference>
<dbReference type="InterPro" id="IPR013655">
    <property type="entry name" value="PAS_fold_3"/>
</dbReference>
<keyword evidence="4" id="KW-0600">Photoreceptor protein</keyword>
<dbReference type="InterPro" id="IPR010985">
    <property type="entry name" value="Ribbon_hlx_hlx"/>
</dbReference>
<dbReference type="Pfam" id="PF08448">
    <property type="entry name" value="PAS_4"/>
    <property type="match status" value="1"/>
</dbReference>
<dbReference type="EC" id="2.7.13.3" evidence="2"/>
<proteinExistence type="predicted"/>
<evidence type="ECO:0000256" key="4">
    <source>
        <dbReference type="ARBA" id="ARBA00022543"/>
    </source>
</evidence>
<keyword evidence="16" id="KW-0675">Receptor</keyword>
<keyword evidence="20" id="KW-1185">Reference proteome</keyword>
<feature type="domain" description="PAS" evidence="17">
    <location>
        <begin position="88"/>
        <end position="158"/>
    </location>
</feature>
<dbReference type="NCBIfam" id="TIGR00229">
    <property type="entry name" value="sensory_box"/>
    <property type="match status" value="2"/>
</dbReference>
<evidence type="ECO:0000256" key="10">
    <source>
        <dbReference type="ARBA" id="ARBA00022737"/>
    </source>
</evidence>
<evidence type="ECO:0000256" key="9">
    <source>
        <dbReference type="ARBA" id="ARBA00022679"/>
    </source>
</evidence>
<keyword evidence="7" id="KW-0285">Flavoprotein</keyword>
<evidence type="ECO:0000256" key="6">
    <source>
        <dbReference type="ARBA" id="ARBA00022606"/>
    </source>
</evidence>
<dbReference type="SMART" id="SM00091">
    <property type="entry name" value="PAS"/>
    <property type="match status" value="3"/>
</dbReference>
<keyword evidence="10" id="KW-0677">Repeat</keyword>
<dbReference type="EMBL" id="VUOA01000041">
    <property type="protein sequence ID" value="KAA2234850.1"/>
    <property type="molecule type" value="Genomic_DNA"/>
</dbReference>
<dbReference type="InterPro" id="IPR013656">
    <property type="entry name" value="PAS_4"/>
</dbReference>
<evidence type="ECO:0000256" key="13">
    <source>
        <dbReference type="ARBA" id="ARBA00022840"/>
    </source>
</evidence>
<dbReference type="InterPro" id="IPR001610">
    <property type="entry name" value="PAC"/>
</dbReference>
<evidence type="ECO:0000313" key="20">
    <source>
        <dbReference type="Proteomes" id="UP000323142"/>
    </source>
</evidence>
<keyword evidence="9" id="KW-0808">Transferase</keyword>
<keyword evidence="14" id="KW-0157">Chromophore</keyword>
<dbReference type="InterPro" id="IPR036890">
    <property type="entry name" value="HATPase_C_sf"/>
</dbReference>
<dbReference type="GO" id="GO:0004673">
    <property type="term" value="F:protein histidine kinase activity"/>
    <property type="evidence" value="ECO:0007669"/>
    <property type="project" value="UniProtKB-EC"/>
</dbReference>
<dbReference type="InterPro" id="IPR022789">
    <property type="entry name" value="ParD"/>
</dbReference>
<dbReference type="SMART" id="SM00911">
    <property type="entry name" value="HWE_HK"/>
    <property type="match status" value="1"/>
</dbReference>
<dbReference type="PANTHER" id="PTHR41523:SF7">
    <property type="entry name" value="HISTIDINE KINASE"/>
    <property type="match status" value="1"/>
</dbReference>
<keyword evidence="13" id="KW-0067">ATP-binding</keyword>
<dbReference type="Proteomes" id="UP000323142">
    <property type="component" value="Unassembled WGS sequence"/>
</dbReference>
<dbReference type="InterPro" id="IPR035965">
    <property type="entry name" value="PAS-like_dom_sf"/>
</dbReference>
<accession>A0A5B2V8R7</accession>
<evidence type="ECO:0000256" key="15">
    <source>
        <dbReference type="ARBA" id="ARBA00023026"/>
    </source>
</evidence>
<reference evidence="19 20" key="2">
    <citation type="submission" date="2019-09" db="EMBL/GenBank/DDBJ databases">
        <authorList>
            <person name="Jin C."/>
        </authorList>
    </citation>
    <scope>NUCLEOTIDE SEQUENCE [LARGE SCALE GENOMIC DNA]</scope>
    <source>
        <strain evidence="19 20">BN140002</strain>
    </source>
</reference>
<dbReference type="OrthoDB" id="341208at2"/>
<dbReference type="NCBIfam" id="TIGR02606">
    <property type="entry name" value="antidote_CC2985"/>
    <property type="match status" value="1"/>
</dbReference>
<keyword evidence="11" id="KW-0547">Nucleotide-binding</keyword>
<dbReference type="InterPro" id="IPR011102">
    <property type="entry name" value="Sig_transdc_His_kinase_HWE"/>
</dbReference>
<feature type="domain" description="PAC" evidence="18">
    <location>
        <begin position="414"/>
        <end position="466"/>
    </location>
</feature>
<evidence type="ECO:0000256" key="5">
    <source>
        <dbReference type="ARBA" id="ARBA00022553"/>
    </source>
</evidence>
<evidence type="ECO:0000256" key="1">
    <source>
        <dbReference type="ARBA" id="ARBA00000085"/>
    </source>
</evidence>
<evidence type="ECO:0000256" key="16">
    <source>
        <dbReference type="ARBA" id="ARBA00023170"/>
    </source>
</evidence>
<sequence length="675" mass="74376">MALASRAQGAHGIRQCHPERQQMPAKVALNVSLTPELGDFIAKSVQSGRYGSASEVVRAGLRSLLDHEQLPSHTSRRFIAREAELEVERARLEAALESISDGFFALDSSYRIVAFNAASERYFARPRAEVLGRVVWEAFPAAAHGVYRRTYTRVMETREAAAFEHRSEVRPDRIIRVHATPTPDGGIGVAFNDITDQVAAEVAVRATQGRFRAAVRASDHVLYEWNPATNELLLSGNVERVLGYSPDEMEGGLARWIAVTHPDDRAAFANEIDRVLRDGGPFRLDFRVVRKNGEVGEVEDEGYFLDDEAGRVMLGFVRDVTARKRAEREREAERQRLAAVLQQTPVGIIIAEAPSGRLISGNDEVARIWRQDFKRSEAVAGYGVYRGFHREDGHELAPDEWPLARSITKGEVVINEEVDFLRGDGTRGTLLLNSAPIHDEEGRITAGVVAFTDVTDKALAERRQGLLINELNHRVKNTLATVQSLAAQSFRDISPESGASLQRFNERLFALARAHDVLTRENWDGAELRSVLDEVLAPHRQGGRQRISMSGPRMRLSPRAALSLAMAVHELGTNAAKYGSLSVRDGCVNLTWTLDKAKLHLLWQESGGPAVEKPTRTGFGSRLISRYLAAELGGEVDLAFAPEGVRCVLSAPRDLIEGHGLLDTLAHAPSAAGAW</sequence>
<dbReference type="PROSITE" id="PS50112">
    <property type="entry name" value="PAS"/>
    <property type="match status" value="2"/>
</dbReference>
<dbReference type="SMART" id="SM00086">
    <property type="entry name" value="PAC"/>
    <property type="match status" value="2"/>
</dbReference>
<dbReference type="SUPFAM" id="SSF55785">
    <property type="entry name" value="PYP-like sensor domain (PAS domain)"/>
    <property type="match status" value="3"/>
</dbReference>
<dbReference type="PROSITE" id="PS50113">
    <property type="entry name" value="PAC"/>
    <property type="match status" value="2"/>
</dbReference>
<dbReference type="GO" id="GO:0009881">
    <property type="term" value="F:photoreceptor activity"/>
    <property type="evidence" value="ECO:0007669"/>
    <property type="project" value="UniProtKB-KW"/>
</dbReference>
<evidence type="ECO:0000256" key="3">
    <source>
        <dbReference type="ARBA" id="ARBA00021740"/>
    </source>
</evidence>
<dbReference type="SUPFAM" id="SSF47598">
    <property type="entry name" value="Ribbon-helix-helix"/>
    <property type="match status" value="1"/>
</dbReference>
<dbReference type="PANTHER" id="PTHR41523">
    <property type="entry name" value="TWO-COMPONENT SYSTEM SENSOR PROTEIN"/>
    <property type="match status" value="1"/>
</dbReference>
<dbReference type="Pfam" id="PF07536">
    <property type="entry name" value="HWE_HK"/>
    <property type="match status" value="1"/>
</dbReference>
<dbReference type="Pfam" id="PF03693">
    <property type="entry name" value="ParD_antitoxin"/>
    <property type="match status" value="1"/>
</dbReference>
<evidence type="ECO:0000256" key="8">
    <source>
        <dbReference type="ARBA" id="ARBA00022643"/>
    </source>
</evidence>
<evidence type="ECO:0000259" key="17">
    <source>
        <dbReference type="PROSITE" id="PS50112"/>
    </source>
</evidence>